<accession>A0A2J0LHQ0</accession>
<dbReference type="EMBL" id="PFGP01000032">
    <property type="protein sequence ID" value="PIW66719.1"/>
    <property type="molecule type" value="Genomic_DNA"/>
</dbReference>
<dbReference type="InterPro" id="IPR012902">
    <property type="entry name" value="N_methyl_site"/>
</dbReference>
<sequence length="195" mass="21112">MMISAKEKKAFTLIEFVMVISAVSVMAVGAVVFFIPLTNLFFVSPRQAAVEFMGQEILDLIIDGNTQVKGLRFLKAISSASATQIDYTDADDKTVSIRWDQPSLKFYRNINSAGEVSLPLYYTASTKIQGKAAADIIFSFFDTAGAEIASPVDAGSLNLIKRAKIDITVYTGSGAIKDFQGRVNLTAGVDIKTFS</sequence>
<evidence type="ECO:0000313" key="3">
    <source>
        <dbReference type="Proteomes" id="UP000231267"/>
    </source>
</evidence>
<keyword evidence="1" id="KW-0472">Membrane</keyword>
<keyword evidence="1" id="KW-0812">Transmembrane</keyword>
<dbReference type="NCBIfam" id="TIGR02532">
    <property type="entry name" value="IV_pilin_GFxxxE"/>
    <property type="match status" value="1"/>
</dbReference>
<gene>
    <name evidence="2" type="ORF">COW11_01840</name>
</gene>
<evidence type="ECO:0000313" key="2">
    <source>
        <dbReference type="EMBL" id="PIW66719.1"/>
    </source>
</evidence>
<proteinExistence type="predicted"/>
<name>A0A2J0LHQ0_9BACT</name>
<evidence type="ECO:0000256" key="1">
    <source>
        <dbReference type="SAM" id="Phobius"/>
    </source>
</evidence>
<dbReference type="AlphaFoldDB" id="A0A2J0LHQ0"/>
<feature type="transmembrane region" description="Helical" evidence="1">
    <location>
        <begin position="12"/>
        <end position="37"/>
    </location>
</feature>
<dbReference type="Proteomes" id="UP000231267">
    <property type="component" value="Unassembled WGS sequence"/>
</dbReference>
<keyword evidence="1" id="KW-1133">Transmembrane helix</keyword>
<protein>
    <submittedName>
        <fullName evidence="2">Uncharacterized protein</fullName>
    </submittedName>
</protein>
<comment type="caution">
    <text evidence="2">The sequence shown here is derived from an EMBL/GenBank/DDBJ whole genome shotgun (WGS) entry which is preliminary data.</text>
</comment>
<organism evidence="2 3">
    <name type="scientific">Candidatus Taenaricola geysiri</name>
    <dbReference type="NCBI Taxonomy" id="1974752"/>
    <lineage>
        <taxon>Bacteria</taxon>
        <taxon>Pseudomonadati</taxon>
        <taxon>Candidatus Omnitrophota</taxon>
        <taxon>Candidatus Taenaricola</taxon>
    </lineage>
</organism>
<reference evidence="2 3" key="1">
    <citation type="submission" date="2017-09" db="EMBL/GenBank/DDBJ databases">
        <title>Depth-based differentiation of microbial function through sediment-hosted aquifers and enrichment of novel symbionts in the deep terrestrial subsurface.</title>
        <authorList>
            <person name="Probst A.J."/>
            <person name="Ladd B."/>
            <person name="Jarett J.K."/>
            <person name="Geller-Mcgrath D.E."/>
            <person name="Sieber C.M."/>
            <person name="Emerson J.B."/>
            <person name="Anantharaman K."/>
            <person name="Thomas B.C."/>
            <person name="Malmstrom R."/>
            <person name="Stieglmeier M."/>
            <person name="Klingl A."/>
            <person name="Woyke T."/>
            <person name="Ryan C.M."/>
            <person name="Banfield J.F."/>
        </authorList>
    </citation>
    <scope>NUCLEOTIDE SEQUENCE [LARGE SCALE GENOMIC DNA]</scope>
    <source>
        <strain evidence="2">CG12_big_fil_rev_8_21_14_0_65_43_15</strain>
    </source>
</reference>